<protein>
    <submittedName>
        <fullName evidence="1">Uncharacterized protein</fullName>
    </submittedName>
</protein>
<keyword evidence="2" id="KW-1185">Reference proteome</keyword>
<sequence>MTSLKSTFIFSQSLKSKTLLIDWANVTSENKSYKRVSKKMHFQIGASEINRDDKIQRGGQVKLRESTIVIKSVKKYITTVVLSFVTDIQPEGTNKNLWLQIGIGLDYSHAGSPEEWCYIFGKSAVGEDQLCNGYATLVSHPDTKKLQLTTLGTLSFEMAETKAFISVTAFDPRGTYVRICVCMH</sequence>
<reference evidence="1" key="1">
    <citation type="submission" date="2021-06" db="EMBL/GenBank/DDBJ databases">
        <authorList>
            <person name="Hodson N. C."/>
            <person name="Mongue J. A."/>
            <person name="Jaron S. K."/>
        </authorList>
    </citation>
    <scope>NUCLEOTIDE SEQUENCE</scope>
</reference>
<dbReference type="Proteomes" id="UP000708208">
    <property type="component" value="Unassembled WGS sequence"/>
</dbReference>
<dbReference type="AlphaFoldDB" id="A0A8J2L1V9"/>
<dbReference type="EMBL" id="CAJVCH010310515">
    <property type="protein sequence ID" value="CAG7786093.1"/>
    <property type="molecule type" value="Genomic_DNA"/>
</dbReference>
<comment type="caution">
    <text evidence="1">The sequence shown here is derived from an EMBL/GenBank/DDBJ whole genome shotgun (WGS) entry which is preliminary data.</text>
</comment>
<organism evidence="1 2">
    <name type="scientific">Allacma fusca</name>
    <dbReference type="NCBI Taxonomy" id="39272"/>
    <lineage>
        <taxon>Eukaryota</taxon>
        <taxon>Metazoa</taxon>
        <taxon>Ecdysozoa</taxon>
        <taxon>Arthropoda</taxon>
        <taxon>Hexapoda</taxon>
        <taxon>Collembola</taxon>
        <taxon>Symphypleona</taxon>
        <taxon>Sminthuridae</taxon>
        <taxon>Allacma</taxon>
    </lineage>
</organism>
<evidence type="ECO:0000313" key="1">
    <source>
        <dbReference type="EMBL" id="CAG7786093.1"/>
    </source>
</evidence>
<gene>
    <name evidence="1" type="ORF">AFUS01_LOCUS24677</name>
</gene>
<proteinExistence type="predicted"/>
<evidence type="ECO:0000313" key="2">
    <source>
        <dbReference type="Proteomes" id="UP000708208"/>
    </source>
</evidence>
<name>A0A8J2L1V9_9HEXA</name>
<accession>A0A8J2L1V9</accession>